<dbReference type="OrthoDB" id="9801155at2"/>
<sequence>MSNKNETILLREITKFTSREEAWDPFTWFKQMREENPIFYDEQQDVWNVFLYDHVKQVLSDHQLFSNKKGRSSIPFPRDDSRTNVNFCDPPEHRKRRALLAKAFTPRSLDEWKPRIESIADALVDDMAGLTNVDIVDTLAAPLPIVVIADLLGAPAKDRELFRAWSNILFLPYAMGSYDEIAQQKAQAIKEFQEYLYPIVLEKRKHPEDDIISDLIRAELDGERLTDIEVVNSSLGLLAAGNETTTMLISNIFYSMLVDQPGIYQELRTDVTLVPKLIEEVLRFRFPIAIDRRIAQDTTVFGHEMKQDQMIVAWVSSANRDASKFDHAENFNIHRANNHNHLSFGISSHFCLGAPLVRLEATFALTSFINRFSDIRLHEEFKVTDHLTDSISLKSFPISII</sequence>
<dbReference type="Pfam" id="PF00067">
    <property type="entry name" value="p450"/>
    <property type="match status" value="1"/>
</dbReference>
<dbReference type="AlphaFoldDB" id="A0A4R2RT49"/>
<name>A0A4R2RT49_9BACL</name>
<evidence type="ECO:0000256" key="4">
    <source>
        <dbReference type="ARBA" id="ARBA00023002"/>
    </source>
</evidence>
<organism evidence="7 8">
    <name type="scientific">Baia soyae</name>
    <dbReference type="NCBI Taxonomy" id="1544746"/>
    <lineage>
        <taxon>Bacteria</taxon>
        <taxon>Bacillati</taxon>
        <taxon>Bacillota</taxon>
        <taxon>Bacilli</taxon>
        <taxon>Bacillales</taxon>
        <taxon>Thermoactinomycetaceae</taxon>
        <taxon>Baia</taxon>
    </lineage>
</organism>
<keyword evidence="5" id="KW-0408">Iron</keyword>
<dbReference type="PANTHER" id="PTHR46696:SF1">
    <property type="entry name" value="CYTOCHROME P450 YJIB-RELATED"/>
    <property type="match status" value="1"/>
</dbReference>
<dbReference type="PANTHER" id="PTHR46696">
    <property type="entry name" value="P450, PUTATIVE (EUROFUNG)-RELATED"/>
    <property type="match status" value="1"/>
</dbReference>
<dbReference type="PRINTS" id="PR00359">
    <property type="entry name" value="BP450"/>
</dbReference>
<dbReference type="InterPro" id="IPR002397">
    <property type="entry name" value="Cyt_P450_B"/>
</dbReference>
<evidence type="ECO:0000313" key="8">
    <source>
        <dbReference type="Proteomes" id="UP000294746"/>
    </source>
</evidence>
<dbReference type="GO" id="GO:0004497">
    <property type="term" value="F:monooxygenase activity"/>
    <property type="evidence" value="ECO:0007669"/>
    <property type="project" value="UniProtKB-KW"/>
</dbReference>
<accession>A0A4R2RT49</accession>
<comment type="similarity">
    <text evidence="1">Belongs to the cytochrome P450 family.</text>
</comment>
<dbReference type="GO" id="GO:0005506">
    <property type="term" value="F:iron ion binding"/>
    <property type="evidence" value="ECO:0007669"/>
    <property type="project" value="InterPro"/>
</dbReference>
<keyword evidence="3" id="KW-0479">Metal-binding</keyword>
<keyword evidence="8" id="KW-1185">Reference proteome</keyword>
<dbReference type="Gene3D" id="1.10.630.10">
    <property type="entry name" value="Cytochrome P450"/>
    <property type="match status" value="1"/>
</dbReference>
<dbReference type="SUPFAM" id="SSF48264">
    <property type="entry name" value="Cytochrome P450"/>
    <property type="match status" value="1"/>
</dbReference>
<dbReference type="RefSeq" id="WP_131849030.1">
    <property type="nucleotide sequence ID" value="NZ_SLXV01000023.1"/>
</dbReference>
<dbReference type="GO" id="GO:0016705">
    <property type="term" value="F:oxidoreductase activity, acting on paired donors, with incorporation or reduction of molecular oxygen"/>
    <property type="evidence" value="ECO:0007669"/>
    <property type="project" value="InterPro"/>
</dbReference>
<dbReference type="CDD" id="cd11032">
    <property type="entry name" value="P450_EryK-like"/>
    <property type="match status" value="1"/>
</dbReference>
<proteinExistence type="inferred from homology"/>
<keyword evidence="2" id="KW-0349">Heme</keyword>
<dbReference type="InterPro" id="IPR036396">
    <property type="entry name" value="Cyt_P450_sf"/>
</dbReference>
<evidence type="ECO:0000256" key="1">
    <source>
        <dbReference type="ARBA" id="ARBA00010617"/>
    </source>
</evidence>
<evidence type="ECO:0000256" key="3">
    <source>
        <dbReference type="ARBA" id="ARBA00022723"/>
    </source>
</evidence>
<dbReference type="EMBL" id="SLXV01000023">
    <property type="protein sequence ID" value="TCP66474.1"/>
    <property type="molecule type" value="Genomic_DNA"/>
</dbReference>
<evidence type="ECO:0000313" key="7">
    <source>
        <dbReference type="EMBL" id="TCP66474.1"/>
    </source>
</evidence>
<gene>
    <name evidence="7" type="ORF">EDD57_12311</name>
</gene>
<evidence type="ECO:0008006" key="9">
    <source>
        <dbReference type="Google" id="ProtNLM"/>
    </source>
</evidence>
<keyword evidence="6" id="KW-0503">Monooxygenase</keyword>
<dbReference type="GO" id="GO:0020037">
    <property type="term" value="F:heme binding"/>
    <property type="evidence" value="ECO:0007669"/>
    <property type="project" value="InterPro"/>
</dbReference>
<evidence type="ECO:0000256" key="5">
    <source>
        <dbReference type="ARBA" id="ARBA00023004"/>
    </source>
</evidence>
<dbReference type="Proteomes" id="UP000294746">
    <property type="component" value="Unassembled WGS sequence"/>
</dbReference>
<protein>
    <recommendedName>
        <fullName evidence="9">Cytochrome P450</fullName>
    </recommendedName>
</protein>
<dbReference type="InterPro" id="IPR001128">
    <property type="entry name" value="Cyt_P450"/>
</dbReference>
<dbReference type="FunFam" id="1.10.630.10:FF:000018">
    <property type="entry name" value="Cytochrome P450 monooxygenase"/>
    <property type="match status" value="1"/>
</dbReference>
<evidence type="ECO:0000256" key="6">
    <source>
        <dbReference type="ARBA" id="ARBA00023033"/>
    </source>
</evidence>
<evidence type="ECO:0000256" key="2">
    <source>
        <dbReference type="ARBA" id="ARBA00022617"/>
    </source>
</evidence>
<keyword evidence="4" id="KW-0560">Oxidoreductase</keyword>
<reference evidence="7 8" key="1">
    <citation type="submission" date="2019-03" db="EMBL/GenBank/DDBJ databases">
        <title>Genomic Encyclopedia of Type Strains, Phase IV (KMG-IV): sequencing the most valuable type-strain genomes for metagenomic binning, comparative biology and taxonomic classification.</title>
        <authorList>
            <person name="Goeker M."/>
        </authorList>
    </citation>
    <scope>NUCLEOTIDE SEQUENCE [LARGE SCALE GENOMIC DNA]</scope>
    <source>
        <strain evidence="7 8">DSM 46831</strain>
    </source>
</reference>
<comment type="caution">
    <text evidence="7">The sequence shown here is derived from an EMBL/GenBank/DDBJ whole genome shotgun (WGS) entry which is preliminary data.</text>
</comment>